<dbReference type="EMBL" id="CM039429">
    <property type="protein sequence ID" value="KAI4348138.1"/>
    <property type="molecule type" value="Genomic_DNA"/>
</dbReference>
<gene>
    <name evidence="1" type="ORF">L6164_008897</name>
</gene>
<reference evidence="1 2" key="1">
    <citation type="journal article" date="2022" name="DNA Res.">
        <title>Chromosomal-level genome assembly of the orchid tree Bauhinia variegata (Leguminosae; Cercidoideae) supports the allotetraploid origin hypothesis of Bauhinia.</title>
        <authorList>
            <person name="Zhong Y."/>
            <person name="Chen Y."/>
            <person name="Zheng D."/>
            <person name="Pang J."/>
            <person name="Liu Y."/>
            <person name="Luo S."/>
            <person name="Meng S."/>
            <person name="Qian L."/>
            <person name="Wei D."/>
            <person name="Dai S."/>
            <person name="Zhou R."/>
        </authorList>
    </citation>
    <scope>NUCLEOTIDE SEQUENCE [LARGE SCALE GENOMIC DNA]</scope>
    <source>
        <strain evidence="1">BV-YZ2020</strain>
    </source>
</reference>
<proteinExistence type="predicted"/>
<keyword evidence="2" id="KW-1185">Reference proteome</keyword>
<evidence type="ECO:0000313" key="2">
    <source>
        <dbReference type="Proteomes" id="UP000828941"/>
    </source>
</evidence>
<evidence type="ECO:0000313" key="1">
    <source>
        <dbReference type="EMBL" id="KAI4348138.1"/>
    </source>
</evidence>
<name>A0ACB9PI36_BAUVA</name>
<organism evidence="1 2">
    <name type="scientific">Bauhinia variegata</name>
    <name type="common">Purple orchid tree</name>
    <name type="synonym">Phanera variegata</name>
    <dbReference type="NCBI Taxonomy" id="167791"/>
    <lineage>
        <taxon>Eukaryota</taxon>
        <taxon>Viridiplantae</taxon>
        <taxon>Streptophyta</taxon>
        <taxon>Embryophyta</taxon>
        <taxon>Tracheophyta</taxon>
        <taxon>Spermatophyta</taxon>
        <taxon>Magnoliopsida</taxon>
        <taxon>eudicotyledons</taxon>
        <taxon>Gunneridae</taxon>
        <taxon>Pentapetalae</taxon>
        <taxon>rosids</taxon>
        <taxon>fabids</taxon>
        <taxon>Fabales</taxon>
        <taxon>Fabaceae</taxon>
        <taxon>Cercidoideae</taxon>
        <taxon>Cercideae</taxon>
        <taxon>Bauhiniinae</taxon>
        <taxon>Bauhinia</taxon>
    </lineage>
</organism>
<sequence length="1705" mass="190598">MACEPANETLNPEPELSNAPSKIREEGELSSSDNGDVIAIHQENPDSSFAQPSDTISPAAESNSETLVNKDARGVKAGSNNIQLRSTMQSTSQKSFNKNQLPPKSVVWSAHTGTNKNLVISFSDDDSGSDFEENGRGKVVELKGNASRLDRNQKPPISSLVKSNKLQHNARSVQKAMPKRFSLSRTFVSSNTKVTGPNYKGPRSQVGQGSQARNFNTLNRSSTSWERGCEPGVVSNDNKLQDLRQQIALRESELKLKASQQNKESASVLGRDNISMKPKLKNDTARKHASVSTEIAQLEPKEPDRKRLKLGKSYAGPQTFGSQKEVLTEKSKLSSKETTRKNCIHWEKNKVDHNQNEVPLCRGESTITKSQKQYDKLPHIPLQGADVNNGYSQTEKSDKPVEPSVAFNLLPDYMTSNSLPNKLGTSKLIHPPSSSLDNASLKNLKTGMDYREGIANVSQHSSTDLQSFLEMEELIDKELEEAQEHRHKCEIEERNALKVYLTAQRALLEANARCTRLYHKRELYSSKLRSFILNNSSFSWSSGQHEHLDMGLGYLGNVPRHGRGIPTSSYQRQDDYNDINQPAFDSSNQGVNGGPSNTSDHLMAGGTLGSEPCSEPDASTSEQLLQRGADGVYSPSDELDTSANENDEMSPAGHVSTGHDAEHHWKQDSQAKLMDIDTASNTRFCAESAQDSFLLEARLRSELFARLGTRASICSSACNKGGPAAEREAENEVESEKSQMHQEFVPTFPRVEENDLKGSERQERSVSVDPAEIEGEHNIGKTSLNSGCRAGSRDQGHQTHQSHHLMNAMDASPLIFRSAFTHLNVLSLFKSKQVQSIDQQINANDKENARGICINSDETQWGDMSAVAMPVTVGNFLSEKSSYSFSPSIDPFWPLCMYELRGKCNNDECPWQHVKDYSDGNVYQPWQTSSTAGCQGGLTLHQQSCNGVAKVPKNEAIIMPSYLVGLDILRADQLTYKSVLANRNTQCWQKFFSITLATSKLLQTGLQEDGLFLHGGDERVEIHGIWNKQFSSFQWRSGAVNPIEQALADNEQAIDMALLILNQEINKVEGIRKVLSVLSRALETDPTSLVLWIVYLLIYYGNMKPIGKDDMFLFAVKHKKESYVLWLMYINSRRQLDERLAAYDAALLALSQHASDVGDGMHASACILDLFLQMMDFLCMSGNVEKAIQRSYGLFPPTTKSNEPQHLSLSDILNCLTISDKCVFWVCCFYLVIYRKLPDGILQRFECEKELLDIEWPFVHKPEEEKQMAIKLVEIAVESVDSFIYNESVKSEVNLRSAQLFALNHIRCMVALGSLEVLRNLLDKYVKLYPSCIELVLISGRIQNEEIGIGNLMSFEEAINRWPKEVPGIQCIWNQYIENAFHNGRIDFAKEITVRWFHSVWQVQSPQNGATASTDSDNSCGSLELTLESVPDISSSDCNQMDVMFKYLNLSIYKYLQNDEREACIAVDKARNAAFSGGLNHCLRKHTMFLLIEASGLKGEGPKSAIQKILKIYTDDSYQAFLVPKLLTRKFVDDLKKPRVQQLISDLLRPVSFDCSLLNMILQSWYGSSLLPQTFSDSKYLVDFVEDILEVMPSNYQLAIAVCKLLGKFNSADLTSAGLWFWACSTLVNAILVAIPIPPEYVWVEAGQLMHNVVGISERFYKRALTVYPFSVRLWKSFHNLRQTIGDASDVVEAAKERGIQLDAL</sequence>
<accession>A0ACB9PI36</accession>
<protein>
    <submittedName>
        <fullName evidence="1">Uncharacterized protein</fullName>
    </submittedName>
</protein>
<dbReference type="Proteomes" id="UP000828941">
    <property type="component" value="Chromosome 4"/>
</dbReference>
<comment type="caution">
    <text evidence="1">The sequence shown here is derived from an EMBL/GenBank/DDBJ whole genome shotgun (WGS) entry which is preliminary data.</text>
</comment>